<dbReference type="OrthoDB" id="267397at2759"/>
<feature type="domain" description="UBA" evidence="2">
    <location>
        <begin position="357"/>
        <end position="402"/>
    </location>
</feature>
<feature type="domain" description="Ubiquitin-like" evidence="3">
    <location>
        <begin position="4"/>
        <end position="77"/>
    </location>
</feature>
<feature type="region of interest" description="Disordered" evidence="1">
    <location>
        <begin position="79"/>
        <end position="110"/>
    </location>
</feature>
<dbReference type="InterPro" id="IPR015496">
    <property type="entry name" value="Ubiquilin"/>
</dbReference>
<dbReference type="SMART" id="SM00213">
    <property type="entry name" value="UBQ"/>
    <property type="match status" value="1"/>
</dbReference>
<keyword evidence="5" id="KW-1185">Reference proteome</keyword>
<dbReference type="InterPro" id="IPR019956">
    <property type="entry name" value="Ubiquitin_dom"/>
</dbReference>
<dbReference type="CDD" id="cd16106">
    <property type="entry name" value="Ubl_Dsk2p_like"/>
    <property type="match status" value="1"/>
</dbReference>
<dbReference type="AlphaFoldDB" id="A0A875RXI0"/>
<dbReference type="Proteomes" id="UP000662931">
    <property type="component" value="Chromosome 1"/>
</dbReference>
<protein>
    <recommendedName>
        <fullName evidence="6">Ubiquitin domain-containing protein DSK2</fullName>
    </recommendedName>
</protein>
<dbReference type="InterPro" id="IPR019954">
    <property type="entry name" value="Ubiquitin_CS"/>
</dbReference>
<dbReference type="PANTHER" id="PTHR10677">
    <property type="entry name" value="UBIQUILIN"/>
    <property type="match status" value="1"/>
</dbReference>
<feature type="region of interest" description="Disordered" evidence="1">
    <location>
        <begin position="230"/>
        <end position="286"/>
    </location>
</feature>
<dbReference type="PROSITE" id="PS50030">
    <property type="entry name" value="UBA"/>
    <property type="match status" value="1"/>
</dbReference>
<dbReference type="RefSeq" id="XP_038776913.1">
    <property type="nucleotide sequence ID" value="XM_038920985.1"/>
</dbReference>
<dbReference type="InterPro" id="IPR029071">
    <property type="entry name" value="Ubiquitin-like_domsf"/>
</dbReference>
<dbReference type="Pfam" id="PF00240">
    <property type="entry name" value="ubiquitin"/>
    <property type="match status" value="1"/>
</dbReference>
<dbReference type="GO" id="GO:0005829">
    <property type="term" value="C:cytosol"/>
    <property type="evidence" value="ECO:0007669"/>
    <property type="project" value="TreeGrafter"/>
</dbReference>
<dbReference type="Gene3D" id="3.10.20.90">
    <property type="entry name" value="Phosphatidylinositol 3-kinase Catalytic Subunit, Chain A, domain 1"/>
    <property type="match status" value="1"/>
</dbReference>
<dbReference type="Pfam" id="PF23195">
    <property type="entry name" value="UBQLN1"/>
    <property type="match status" value="1"/>
</dbReference>
<evidence type="ECO:0008006" key="6">
    <source>
        <dbReference type="Google" id="ProtNLM"/>
    </source>
</evidence>
<dbReference type="SUPFAM" id="SSF46934">
    <property type="entry name" value="UBA-like"/>
    <property type="match status" value="1"/>
</dbReference>
<organism evidence="4 5">
    <name type="scientific">Eeniella nana</name>
    <name type="common">Yeast</name>
    <name type="synonym">Brettanomyces nanus</name>
    <dbReference type="NCBI Taxonomy" id="13502"/>
    <lineage>
        <taxon>Eukaryota</taxon>
        <taxon>Fungi</taxon>
        <taxon>Dikarya</taxon>
        <taxon>Ascomycota</taxon>
        <taxon>Saccharomycotina</taxon>
        <taxon>Pichiomycetes</taxon>
        <taxon>Pichiales</taxon>
        <taxon>Pichiaceae</taxon>
        <taxon>Brettanomyces</taxon>
    </lineage>
</organism>
<dbReference type="EMBL" id="CP064812">
    <property type="protein sequence ID" value="QPG73348.1"/>
    <property type="molecule type" value="Genomic_DNA"/>
</dbReference>
<dbReference type="SMART" id="SM00165">
    <property type="entry name" value="UBA"/>
    <property type="match status" value="1"/>
</dbReference>
<dbReference type="InterPro" id="IPR006636">
    <property type="entry name" value="STI1_HS-bd"/>
</dbReference>
<dbReference type="FunFam" id="1.10.8.10:FF:000024">
    <property type="entry name" value="Ubiquitin domain-containing protein DSK2"/>
    <property type="match status" value="1"/>
</dbReference>
<evidence type="ECO:0000313" key="5">
    <source>
        <dbReference type="Proteomes" id="UP000662931"/>
    </source>
</evidence>
<sequence length="404" mass="42434">MSEINIVIKLAPRTAGDKKHKVAVSTSSTIQELKEQLAKDLDIPVDRQRLIYSGKVLKDGDTIESYKIKDGHSLHLVKGAAKTDSTSRSSASTTQSAAGNSSAAASGSGSIPSNISAGQSTFDPLAGLTSARYAGYNVPLPTLEQMGMNPDGMQIPDDNQLEQMMENPLFQESMRGMLSDPRMLDFMIQQSPQLRAMGPMAREMLQSDQFRNMITNPQAMRSMMQFQRTMNPNEASAQTGSFPAPGNPITNESSGTDAAASSNSGNAGTAGAAGAAGSSGSTGSTAALPPNPFAALFGVPNSNTAANTNENTIDNNAGTTAANPATNPFANPNLWNMLSGLSGAANASQPPAPVDNRPPEEVFQSQLRQLNDMGFFDFERNVRALRRSGGSVEGAVDELLNGSV</sequence>
<dbReference type="PRINTS" id="PR00348">
    <property type="entry name" value="UBIQUITIN"/>
</dbReference>
<dbReference type="InterPro" id="IPR009060">
    <property type="entry name" value="UBA-like_sf"/>
</dbReference>
<proteinExistence type="predicted"/>
<dbReference type="GeneID" id="62194059"/>
<dbReference type="PROSITE" id="PS50053">
    <property type="entry name" value="UBIQUITIN_2"/>
    <property type="match status" value="1"/>
</dbReference>
<dbReference type="Pfam" id="PF00627">
    <property type="entry name" value="UBA"/>
    <property type="match status" value="1"/>
</dbReference>
<dbReference type="PANTHER" id="PTHR10677:SF3">
    <property type="entry name" value="FI07626P-RELATED"/>
    <property type="match status" value="1"/>
</dbReference>
<feature type="compositionally biased region" description="Low complexity" evidence="1">
    <location>
        <begin position="80"/>
        <end position="110"/>
    </location>
</feature>
<dbReference type="InterPro" id="IPR015940">
    <property type="entry name" value="UBA"/>
</dbReference>
<evidence type="ECO:0000256" key="1">
    <source>
        <dbReference type="SAM" id="MobiDB-lite"/>
    </source>
</evidence>
<dbReference type="GO" id="GO:0006511">
    <property type="term" value="P:ubiquitin-dependent protein catabolic process"/>
    <property type="evidence" value="ECO:0007669"/>
    <property type="project" value="TreeGrafter"/>
</dbReference>
<dbReference type="SMART" id="SM00727">
    <property type="entry name" value="STI1"/>
    <property type="match status" value="2"/>
</dbReference>
<gene>
    <name evidence="4" type="ORF">FOA43_000658</name>
</gene>
<evidence type="ECO:0000259" key="2">
    <source>
        <dbReference type="PROSITE" id="PS50030"/>
    </source>
</evidence>
<dbReference type="GO" id="GO:0031593">
    <property type="term" value="F:polyubiquitin modification-dependent protein binding"/>
    <property type="evidence" value="ECO:0007669"/>
    <property type="project" value="TreeGrafter"/>
</dbReference>
<dbReference type="SUPFAM" id="SSF54236">
    <property type="entry name" value="Ubiquitin-like"/>
    <property type="match status" value="1"/>
</dbReference>
<name>A0A875RXI0_EENNA</name>
<reference evidence="4" key="1">
    <citation type="submission" date="2020-10" db="EMBL/GenBank/DDBJ databases">
        <authorList>
            <person name="Roach M.J.R."/>
        </authorList>
    </citation>
    <scope>NUCLEOTIDE SEQUENCE</scope>
    <source>
        <strain evidence="4">CBS 1945</strain>
    </source>
</reference>
<dbReference type="InterPro" id="IPR000626">
    <property type="entry name" value="Ubiquitin-like_dom"/>
</dbReference>
<evidence type="ECO:0000313" key="4">
    <source>
        <dbReference type="EMBL" id="QPG73348.1"/>
    </source>
</evidence>
<dbReference type="PROSITE" id="PS00299">
    <property type="entry name" value="UBIQUITIN_1"/>
    <property type="match status" value="1"/>
</dbReference>
<accession>A0A875RXI0</accession>
<feature type="compositionally biased region" description="Polar residues" evidence="1">
    <location>
        <begin position="230"/>
        <end position="241"/>
    </location>
</feature>
<feature type="compositionally biased region" description="Low complexity" evidence="1">
    <location>
        <begin position="253"/>
        <end position="286"/>
    </location>
</feature>
<dbReference type="Gene3D" id="1.10.8.10">
    <property type="entry name" value="DNA helicase RuvA subunit, C-terminal domain"/>
    <property type="match status" value="1"/>
</dbReference>
<dbReference type="KEGG" id="bnn:FOA43_000658"/>
<evidence type="ECO:0000259" key="3">
    <source>
        <dbReference type="PROSITE" id="PS50053"/>
    </source>
</evidence>
<dbReference type="CDD" id="cd14324">
    <property type="entry name" value="UBA_Dsk2p_like"/>
    <property type="match status" value="1"/>
</dbReference>